<dbReference type="PANTHER" id="PTHR10981">
    <property type="entry name" value="BATTENIN"/>
    <property type="match status" value="1"/>
</dbReference>
<keyword evidence="5 7" id="KW-1133">Transmembrane helix</keyword>
<reference evidence="8 9" key="1">
    <citation type="journal article" date="2021" name="BMC Biol.">
        <title>Horizontally acquired antibacterial genes associated with adaptive radiation of ladybird beetles.</title>
        <authorList>
            <person name="Li H.S."/>
            <person name="Tang X.F."/>
            <person name="Huang Y.H."/>
            <person name="Xu Z.Y."/>
            <person name="Chen M.L."/>
            <person name="Du X.Y."/>
            <person name="Qiu B.Y."/>
            <person name="Chen P.T."/>
            <person name="Zhang W."/>
            <person name="Slipinski A."/>
            <person name="Escalona H.E."/>
            <person name="Waterhouse R.M."/>
            <person name="Zwick A."/>
            <person name="Pang H."/>
        </authorList>
    </citation>
    <scope>NUCLEOTIDE SEQUENCE [LARGE SCALE GENOMIC DNA]</scope>
    <source>
        <strain evidence="8">SYSU2018</strain>
    </source>
</reference>
<evidence type="ECO:0000256" key="6">
    <source>
        <dbReference type="ARBA" id="ARBA00023136"/>
    </source>
</evidence>
<evidence type="ECO:0000313" key="8">
    <source>
        <dbReference type="EMBL" id="KAL3271611.1"/>
    </source>
</evidence>
<dbReference type="SUPFAM" id="SSF103473">
    <property type="entry name" value="MFS general substrate transporter"/>
    <property type="match status" value="1"/>
</dbReference>
<evidence type="ECO:0000256" key="5">
    <source>
        <dbReference type="ARBA" id="ARBA00022989"/>
    </source>
</evidence>
<dbReference type="AlphaFoldDB" id="A0ABD2MYU2"/>
<protein>
    <recommendedName>
        <fullName evidence="7">Battenin</fullName>
    </recommendedName>
</protein>
<evidence type="ECO:0000256" key="2">
    <source>
        <dbReference type="ARBA" id="ARBA00007467"/>
    </source>
</evidence>
<evidence type="ECO:0000313" key="9">
    <source>
        <dbReference type="Proteomes" id="UP001516400"/>
    </source>
</evidence>
<comment type="caution">
    <text evidence="8">The sequence shown here is derived from an EMBL/GenBank/DDBJ whole genome shotgun (WGS) entry which is preliminary data.</text>
</comment>
<dbReference type="Pfam" id="PF02487">
    <property type="entry name" value="CLN3"/>
    <property type="match status" value="2"/>
</dbReference>
<keyword evidence="4 7" id="KW-0812">Transmembrane</keyword>
<dbReference type="EMBL" id="JABFTP020000042">
    <property type="protein sequence ID" value="KAL3271611.1"/>
    <property type="molecule type" value="Genomic_DNA"/>
</dbReference>
<feature type="transmembrane region" description="Helical" evidence="7">
    <location>
        <begin position="353"/>
        <end position="373"/>
    </location>
</feature>
<evidence type="ECO:0000256" key="3">
    <source>
        <dbReference type="ARBA" id="ARBA00022448"/>
    </source>
</evidence>
<feature type="transmembrane region" description="Helical" evidence="7">
    <location>
        <begin position="259"/>
        <end position="277"/>
    </location>
</feature>
<accession>A0ABD2MYU2</accession>
<dbReference type="PRINTS" id="PR01315">
    <property type="entry name" value="BATTENIN"/>
</dbReference>
<keyword evidence="6 7" id="KW-0472">Membrane</keyword>
<gene>
    <name evidence="8" type="ORF">HHI36_022086</name>
</gene>
<dbReference type="PANTHER" id="PTHR10981:SF0">
    <property type="entry name" value="BATTENIN"/>
    <property type="match status" value="1"/>
</dbReference>
<dbReference type="InterPro" id="IPR036259">
    <property type="entry name" value="MFS_trans_sf"/>
</dbReference>
<proteinExistence type="inferred from homology"/>
<dbReference type="Proteomes" id="UP001516400">
    <property type="component" value="Unassembled WGS sequence"/>
</dbReference>
<feature type="transmembrane region" description="Helical" evidence="7">
    <location>
        <begin position="323"/>
        <end position="347"/>
    </location>
</feature>
<feature type="transmembrane region" description="Helical" evidence="7">
    <location>
        <begin position="172"/>
        <end position="193"/>
    </location>
</feature>
<feature type="transmembrane region" description="Helical" evidence="7">
    <location>
        <begin position="112"/>
        <end position="132"/>
    </location>
</feature>
<evidence type="ECO:0000256" key="1">
    <source>
        <dbReference type="ARBA" id="ARBA00004127"/>
    </source>
</evidence>
<organism evidence="8 9">
    <name type="scientific">Cryptolaemus montrouzieri</name>
    <dbReference type="NCBI Taxonomy" id="559131"/>
    <lineage>
        <taxon>Eukaryota</taxon>
        <taxon>Metazoa</taxon>
        <taxon>Ecdysozoa</taxon>
        <taxon>Arthropoda</taxon>
        <taxon>Hexapoda</taxon>
        <taxon>Insecta</taxon>
        <taxon>Pterygota</taxon>
        <taxon>Neoptera</taxon>
        <taxon>Endopterygota</taxon>
        <taxon>Coleoptera</taxon>
        <taxon>Polyphaga</taxon>
        <taxon>Cucujiformia</taxon>
        <taxon>Coccinelloidea</taxon>
        <taxon>Coccinellidae</taxon>
        <taxon>Scymninae</taxon>
        <taxon>Scymnini</taxon>
        <taxon>Cryptolaemus</taxon>
    </lineage>
</organism>
<keyword evidence="7" id="KW-0458">Lysosome</keyword>
<keyword evidence="9" id="KW-1185">Reference proteome</keyword>
<dbReference type="GO" id="GO:0012505">
    <property type="term" value="C:endomembrane system"/>
    <property type="evidence" value="ECO:0007669"/>
    <property type="project" value="UniProtKB-SubCell"/>
</dbReference>
<dbReference type="InterPro" id="IPR003492">
    <property type="entry name" value="Battenin_disease_Cln3"/>
</dbReference>
<keyword evidence="3" id="KW-0813">Transport</keyword>
<name>A0ABD2MYU2_9CUCU</name>
<feature type="transmembrane region" description="Helical" evidence="7">
    <location>
        <begin position="144"/>
        <end position="166"/>
    </location>
</feature>
<feature type="transmembrane region" description="Helical" evidence="7">
    <location>
        <begin position="82"/>
        <end position="106"/>
    </location>
</feature>
<feature type="transmembrane region" description="Helical" evidence="7">
    <location>
        <begin position="200"/>
        <end position="220"/>
    </location>
</feature>
<evidence type="ECO:0000256" key="4">
    <source>
        <dbReference type="ARBA" id="ARBA00022692"/>
    </source>
</evidence>
<comment type="similarity">
    <text evidence="2 7">Belongs to the battenin family.</text>
</comment>
<dbReference type="GO" id="GO:0005765">
    <property type="term" value="C:lysosomal membrane"/>
    <property type="evidence" value="ECO:0007669"/>
    <property type="project" value="UniProtKB-SubCell"/>
</dbReference>
<evidence type="ECO:0000256" key="7">
    <source>
        <dbReference type="RuleBase" id="RU361113"/>
    </source>
</evidence>
<comment type="subcellular location">
    <subcellularLocation>
        <location evidence="1">Endomembrane system</location>
        <topology evidence="1">Multi-pass membrane protein</topology>
    </subcellularLocation>
    <subcellularLocation>
        <location evidence="7">Lysosome membrane</location>
        <topology evidence="7">Multi-pass membrane protein</topology>
    </subcellularLocation>
</comment>
<feature type="transmembrane region" description="Helical" evidence="7">
    <location>
        <begin position="36"/>
        <end position="61"/>
    </location>
</feature>
<feature type="transmembrane region" description="Helical" evidence="7">
    <location>
        <begin position="393"/>
        <end position="413"/>
    </location>
</feature>
<sequence>MFKKDDDIPDYIRTNDSYRNLESENRHIRSKYRRALLAYFILGLCNNFSFIALLTAATDIIRINLIEHEKPSTNHTRTEEPRACTGISSAIILLAEVLSATIFSFIIPFVPILVHFKILLCVVMTAVGYCFIASAERAIKLAMVGVVFISISCVMGEATLLQYTAYFHGNVISTWSAGTGVAGVFGALSYTLAAEKHYKYTMLGMISMPILTALTFWILLPVPTELDKQSVVIQRAFNEREVKTPWAILKKKSHLLPRALYKFIAPLGLVYFLAYYINQGLYELVVVDDKIIAEKVQYHWLQVAFHTGSFISRSSATCIYIRYIWIMTLFQLINAVVFTTTAIYWYIENYWVLLFLAVEEGLFAGAAYVNTFVKIGKEEPEEDKQFMSSMTCFGNNAGMVLAGSSAMLAHRLICKLPPPK</sequence>